<dbReference type="SUPFAM" id="SSF52047">
    <property type="entry name" value="RNI-like"/>
    <property type="match status" value="1"/>
</dbReference>
<dbReference type="GeneID" id="18814453"/>
<dbReference type="InterPro" id="IPR032675">
    <property type="entry name" value="LRR_dom_sf"/>
</dbReference>
<dbReference type="KEGG" id="sla:SERLADRAFT_434785"/>
<name>F8NL76_SERL9</name>
<dbReference type="EMBL" id="GL945430">
    <property type="protein sequence ID" value="EGO28892.1"/>
    <property type="molecule type" value="Genomic_DNA"/>
</dbReference>
<dbReference type="HOGENOM" id="CLU_018544_12_2_1"/>
<reference evidence="1" key="1">
    <citation type="submission" date="2011-04" db="EMBL/GenBank/DDBJ databases">
        <title>Evolution of plant cell wall degrading machinery underlies the functional diversity of forest fungi.</title>
        <authorList>
            <consortium name="US DOE Joint Genome Institute (JGI-PGF)"/>
            <person name="Eastwood D.C."/>
            <person name="Floudas D."/>
            <person name="Binder M."/>
            <person name="Majcherczyk A."/>
            <person name="Schneider P."/>
            <person name="Aerts A."/>
            <person name="Asiegbu F.O."/>
            <person name="Baker S.E."/>
            <person name="Barry K."/>
            <person name="Bendiksby M."/>
            <person name="Blumentritt M."/>
            <person name="Coutinho P.M."/>
            <person name="Cullen D."/>
            <person name="Cullen D."/>
            <person name="Gathman A."/>
            <person name="Goodell B."/>
            <person name="Henrissat B."/>
            <person name="Ihrmark K."/>
            <person name="Kauserud H."/>
            <person name="Kohler A."/>
            <person name="LaButti K."/>
            <person name="Lapidus A."/>
            <person name="Lavin J.L."/>
            <person name="Lee Y.-H."/>
            <person name="Lindquist E."/>
            <person name="Lilly W."/>
            <person name="Lucas S."/>
            <person name="Morin E."/>
            <person name="Murat C."/>
            <person name="Oguiza J.A."/>
            <person name="Park J."/>
            <person name="Pisabarro A.G."/>
            <person name="Riley R."/>
            <person name="Rosling A."/>
            <person name="Salamov A."/>
            <person name="Schmidt O."/>
            <person name="Schmutz J."/>
            <person name="Skrede I."/>
            <person name="Stenlid J."/>
            <person name="Wiebenga A."/>
            <person name="Xie X."/>
            <person name="Kues U."/>
            <person name="Hibbett D.S."/>
            <person name="Hoffmeister D."/>
            <person name="Hogberg N."/>
            <person name="Martin F."/>
            <person name="Grigoriev I.V."/>
            <person name="Watkinson S.C."/>
        </authorList>
    </citation>
    <scope>NUCLEOTIDE SEQUENCE</scope>
    <source>
        <strain evidence="1">S7.9</strain>
    </source>
</reference>
<dbReference type="Gene3D" id="3.80.10.10">
    <property type="entry name" value="Ribonuclease Inhibitor"/>
    <property type="match status" value="1"/>
</dbReference>
<proteinExistence type="predicted"/>
<dbReference type="Gene3D" id="1.20.1280.50">
    <property type="match status" value="1"/>
</dbReference>
<protein>
    <submittedName>
        <fullName evidence="1">Uncharacterized protein</fullName>
    </submittedName>
</protein>
<sequence length="560" mass="63215">MALYDVHPVDLPIQLPVSTGSLVIGSGDSCLFQSSISQLLVTNVVPSEVQMREMRGLVCTFEQHRITLKREILRVQGILAEMQKSQAEVENLISSLEAGLDSPIRRLPPEMLSKIFEHCLPLEEKSQVSTNEPSISHAPLLLGRVCSTWRAISLSTPRLWSFLKLVVPCICTDAVVDKQRQIMSTWLQRSGSVPMSLRFIHQGYSTSNLSSIYDTVISYASRWRILDFLVRDKSAIDTLFPIFEASFSSLEYLNVHSDLNKSDGEGHSTIPSAIVNLSSTSLRRLALSWNSMDMSKIHVPWCGITHLSLMDVRRGAWSPPVFAYLDILCQCPNLIECVLGIGAVEQRSPYVFVDLPRMERLQLRTLESCTQTRRMEMLFEAINAPNLKEFTLEETHSDNPASYIAELTSFLKRSQWLKKLSLRSVWVRQEEFEQLLSAAASITHFSFHSCHVCLPLDIIDSMTPRISSDGRATCLAPVLESLDLEWDNADVLESIILMMELRQRNNTQGRGVAQLRQAGCRPSQLIQCRTLGMQVRDRLLALGGRLQRCYELGLVRLDIH</sequence>
<dbReference type="Proteomes" id="UP000008064">
    <property type="component" value="Unassembled WGS sequence"/>
</dbReference>
<evidence type="ECO:0000313" key="1">
    <source>
        <dbReference type="EMBL" id="EGO28892.1"/>
    </source>
</evidence>
<gene>
    <name evidence="1" type="ORF">SERLADRAFT_434785</name>
</gene>
<accession>F8NL76</accession>
<dbReference type="OrthoDB" id="2656954at2759"/>
<dbReference type="RefSeq" id="XP_007315091.1">
    <property type="nucleotide sequence ID" value="XM_007315029.1"/>
</dbReference>
<dbReference type="AlphaFoldDB" id="F8NL76"/>
<organism>
    <name type="scientific">Serpula lacrymans var. lacrymans (strain S7.9)</name>
    <name type="common">Dry rot fungus</name>
    <dbReference type="NCBI Taxonomy" id="578457"/>
    <lineage>
        <taxon>Eukaryota</taxon>
        <taxon>Fungi</taxon>
        <taxon>Dikarya</taxon>
        <taxon>Basidiomycota</taxon>
        <taxon>Agaricomycotina</taxon>
        <taxon>Agaricomycetes</taxon>
        <taxon>Agaricomycetidae</taxon>
        <taxon>Boletales</taxon>
        <taxon>Coniophorineae</taxon>
        <taxon>Serpulaceae</taxon>
        <taxon>Serpula</taxon>
    </lineage>
</organism>